<dbReference type="CDD" id="cd02231">
    <property type="entry name" value="cupin_BLL6423-like"/>
    <property type="match status" value="1"/>
</dbReference>
<dbReference type="InterPro" id="IPR047142">
    <property type="entry name" value="OryJ/VirC-like"/>
</dbReference>
<dbReference type="PANTHER" id="PTHR36156">
    <property type="entry name" value="SLR2101 PROTEIN"/>
    <property type="match status" value="1"/>
</dbReference>
<keyword evidence="2" id="KW-1185">Reference proteome</keyword>
<gene>
    <name evidence="1" type="ORF">BJY01DRAFT_255907</name>
</gene>
<evidence type="ECO:0000313" key="1">
    <source>
        <dbReference type="EMBL" id="KAL2826741.1"/>
    </source>
</evidence>
<dbReference type="InterPro" id="IPR011051">
    <property type="entry name" value="RmlC_Cupin_sf"/>
</dbReference>
<comment type="caution">
    <text evidence="1">The sequence shown here is derived from an EMBL/GenBank/DDBJ whole genome shotgun (WGS) entry which is preliminary data.</text>
</comment>
<dbReference type="InterPro" id="IPR014710">
    <property type="entry name" value="RmlC-like_jellyroll"/>
</dbReference>
<evidence type="ECO:0000313" key="2">
    <source>
        <dbReference type="Proteomes" id="UP001610446"/>
    </source>
</evidence>
<dbReference type="Proteomes" id="UP001610446">
    <property type="component" value="Unassembled WGS sequence"/>
</dbReference>
<evidence type="ECO:0008006" key="3">
    <source>
        <dbReference type="Google" id="ProtNLM"/>
    </source>
</evidence>
<organism evidence="1 2">
    <name type="scientific">Aspergillus pseudoustus</name>
    <dbReference type="NCBI Taxonomy" id="1810923"/>
    <lineage>
        <taxon>Eukaryota</taxon>
        <taxon>Fungi</taxon>
        <taxon>Dikarya</taxon>
        <taxon>Ascomycota</taxon>
        <taxon>Pezizomycotina</taxon>
        <taxon>Eurotiomycetes</taxon>
        <taxon>Eurotiomycetidae</taxon>
        <taxon>Eurotiales</taxon>
        <taxon>Aspergillaceae</taxon>
        <taxon>Aspergillus</taxon>
        <taxon>Aspergillus subgen. Nidulantes</taxon>
    </lineage>
</organism>
<dbReference type="EMBL" id="JBFXLU010000428">
    <property type="protein sequence ID" value="KAL2826741.1"/>
    <property type="molecule type" value="Genomic_DNA"/>
</dbReference>
<dbReference type="PANTHER" id="PTHR36156:SF2">
    <property type="entry name" value="CUPIN TYPE-2 DOMAIN-CONTAINING PROTEIN"/>
    <property type="match status" value="1"/>
</dbReference>
<accession>A0ABR4IG48</accession>
<sequence>MADPSATAKPAPARRIVTGHDANGQAILLLDDHPATSARPGSSPDEALLHQSAVLWSTNTFPNDNAATGFLDGKIAPSTRGGSILRMVDFAPGLSSPLHRTITLDYAVLLAGDHVEVELDSGVLVRVSPGDVLIQRGTLHAWHNRGTHWARFLFVLMDAQPLTVGAKELHMEGL</sequence>
<reference evidence="1 2" key="1">
    <citation type="submission" date="2024-07" db="EMBL/GenBank/DDBJ databases">
        <title>Section-level genome sequencing and comparative genomics of Aspergillus sections Usti and Cavernicolus.</title>
        <authorList>
            <consortium name="Lawrence Berkeley National Laboratory"/>
            <person name="Nybo J.L."/>
            <person name="Vesth T.C."/>
            <person name="Theobald S."/>
            <person name="Frisvad J.C."/>
            <person name="Larsen T.O."/>
            <person name="Kjaerboelling I."/>
            <person name="Rothschild-Mancinelli K."/>
            <person name="Lyhne E.K."/>
            <person name="Kogle M.E."/>
            <person name="Barry K."/>
            <person name="Clum A."/>
            <person name="Na H."/>
            <person name="Ledsgaard L."/>
            <person name="Lin J."/>
            <person name="Lipzen A."/>
            <person name="Kuo A."/>
            <person name="Riley R."/>
            <person name="Mondo S."/>
            <person name="Labutti K."/>
            <person name="Haridas S."/>
            <person name="Pangalinan J."/>
            <person name="Salamov A.A."/>
            <person name="Simmons B.A."/>
            <person name="Magnuson J.K."/>
            <person name="Chen J."/>
            <person name="Drula E."/>
            <person name="Henrissat B."/>
            <person name="Wiebenga A."/>
            <person name="Lubbers R.J."/>
            <person name="Gomes A.C."/>
            <person name="Makela M.R."/>
            <person name="Stajich J."/>
            <person name="Grigoriev I.V."/>
            <person name="Mortensen U.H."/>
            <person name="De Vries R.P."/>
            <person name="Baker S.E."/>
            <person name="Andersen M.R."/>
        </authorList>
    </citation>
    <scope>NUCLEOTIDE SEQUENCE [LARGE SCALE GENOMIC DNA]</scope>
    <source>
        <strain evidence="1 2">CBS 123904</strain>
    </source>
</reference>
<name>A0ABR4IG48_9EURO</name>
<dbReference type="SUPFAM" id="SSF51182">
    <property type="entry name" value="RmlC-like cupins"/>
    <property type="match status" value="1"/>
</dbReference>
<protein>
    <recommendedName>
        <fullName evidence="3">Cupin 2 conserved barrel domain-containing protein</fullName>
    </recommendedName>
</protein>
<dbReference type="Gene3D" id="2.20.70.150">
    <property type="match status" value="1"/>
</dbReference>
<proteinExistence type="predicted"/>
<dbReference type="Gene3D" id="2.60.120.10">
    <property type="entry name" value="Jelly Rolls"/>
    <property type="match status" value="1"/>
</dbReference>